<sequence length="428" mass="47226">MATEFLKTGWTRLRQGVATAVSIRRPGSYLLLFRLESMALLTRVLNKSEHEHVLSRISTRIDEALKSDLTHPAPPGFFAVTLTGIPKAEAMTAARHAQLQGERMLAVSGRMITPVLSGLVMPNAEHPHNQTALIAKGCRILEWMESSLLGRIRFSDPIGGDAVSPVAQPDHDDSFLPLFQPVIFCYSGRVTGFELQGGKFGHVANMDSLLSDLQTANDRSCEIPVLPALHEARKALHFWDKADADIPRLSINVPDAELQAPDFANRVIDELMRMKLPPVRLVLRIGGSEGSDRASPSLRANLRNLREIGCRIELGGFGIGHNGLDQVRQLAVNSVRIDHSFVFCCDMDPVQQRTVRAILAMAKQMELCTIAEGVESPEEYTYLAQSGCQEAQGCAIAPPMLLEQTLDFLARQREKAMSLSDTRREKFG</sequence>
<evidence type="ECO:0000313" key="2">
    <source>
        <dbReference type="EMBL" id="RJE87920.1"/>
    </source>
</evidence>
<organism evidence="2 3">
    <name type="scientific">Paracoccus onubensis</name>
    <dbReference type="NCBI Taxonomy" id="1675788"/>
    <lineage>
        <taxon>Bacteria</taxon>
        <taxon>Pseudomonadati</taxon>
        <taxon>Pseudomonadota</taxon>
        <taxon>Alphaproteobacteria</taxon>
        <taxon>Rhodobacterales</taxon>
        <taxon>Paracoccaceae</taxon>
        <taxon>Paracoccus</taxon>
    </lineage>
</organism>
<dbReference type="PANTHER" id="PTHR33121">
    <property type="entry name" value="CYCLIC DI-GMP PHOSPHODIESTERASE PDEF"/>
    <property type="match status" value="1"/>
</dbReference>
<dbReference type="RefSeq" id="WP_119745849.1">
    <property type="nucleotide sequence ID" value="NZ_QZCG01000002.1"/>
</dbReference>
<dbReference type="SMART" id="SM00052">
    <property type="entry name" value="EAL"/>
    <property type="match status" value="1"/>
</dbReference>
<name>A0A418T487_9RHOB</name>
<reference evidence="3" key="1">
    <citation type="submission" date="2018-09" db="EMBL/GenBank/DDBJ databases">
        <title>Acidovorax cavernicola nov. sp. isolated from Gruta de las Maravillas (Aracena, Spain).</title>
        <authorList>
            <person name="Jurado V."/>
            <person name="Gutierrez-Patricio S."/>
            <person name="Gonzalez-Pimentel J.L."/>
            <person name="Miller A.Z."/>
            <person name="Laiz L."/>
            <person name="Saiz-Jimenez C."/>
        </authorList>
    </citation>
    <scope>NUCLEOTIDE SEQUENCE [LARGE SCALE GENOMIC DNA]</scope>
    <source>
        <strain evidence="3">1011MAR3C25</strain>
    </source>
</reference>
<protein>
    <submittedName>
        <fullName evidence="2">EAL domain-containing protein</fullName>
    </submittedName>
</protein>
<comment type="caution">
    <text evidence="2">The sequence shown here is derived from an EMBL/GenBank/DDBJ whole genome shotgun (WGS) entry which is preliminary data.</text>
</comment>
<gene>
    <name evidence="2" type="ORF">D3P04_03065</name>
</gene>
<dbReference type="Proteomes" id="UP000284202">
    <property type="component" value="Unassembled WGS sequence"/>
</dbReference>
<dbReference type="InterPro" id="IPR035919">
    <property type="entry name" value="EAL_sf"/>
</dbReference>
<dbReference type="GO" id="GO:0071111">
    <property type="term" value="F:cyclic-guanylate-specific phosphodiesterase activity"/>
    <property type="evidence" value="ECO:0007669"/>
    <property type="project" value="InterPro"/>
</dbReference>
<dbReference type="PROSITE" id="PS50883">
    <property type="entry name" value="EAL"/>
    <property type="match status" value="1"/>
</dbReference>
<feature type="domain" description="EAL" evidence="1">
    <location>
        <begin position="155"/>
        <end position="413"/>
    </location>
</feature>
<evidence type="ECO:0000259" key="1">
    <source>
        <dbReference type="PROSITE" id="PS50883"/>
    </source>
</evidence>
<dbReference type="EMBL" id="QZCG01000002">
    <property type="protein sequence ID" value="RJE87920.1"/>
    <property type="molecule type" value="Genomic_DNA"/>
</dbReference>
<dbReference type="InterPro" id="IPR001633">
    <property type="entry name" value="EAL_dom"/>
</dbReference>
<evidence type="ECO:0000313" key="3">
    <source>
        <dbReference type="Proteomes" id="UP000284202"/>
    </source>
</evidence>
<dbReference type="OrthoDB" id="9814202at2"/>
<proteinExistence type="predicted"/>
<dbReference type="PANTHER" id="PTHR33121:SF70">
    <property type="entry name" value="SIGNALING PROTEIN YKOW"/>
    <property type="match status" value="1"/>
</dbReference>
<dbReference type="InterPro" id="IPR050706">
    <property type="entry name" value="Cyclic-di-GMP_PDE-like"/>
</dbReference>
<dbReference type="AlphaFoldDB" id="A0A418T487"/>
<dbReference type="CDD" id="cd01948">
    <property type="entry name" value="EAL"/>
    <property type="match status" value="1"/>
</dbReference>
<dbReference type="SUPFAM" id="SSF141868">
    <property type="entry name" value="EAL domain-like"/>
    <property type="match status" value="1"/>
</dbReference>
<dbReference type="Gene3D" id="3.20.20.450">
    <property type="entry name" value="EAL domain"/>
    <property type="match status" value="1"/>
</dbReference>
<accession>A0A418T487</accession>
<dbReference type="Pfam" id="PF00563">
    <property type="entry name" value="EAL"/>
    <property type="match status" value="1"/>
</dbReference>
<keyword evidence="3" id="KW-1185">Reference proteome</keyword>